<dbReference type="InterPro" id="IPR037123">
    <property type="entry name" value="PRibGlycinamide_synth_C_sf"/>
</dbReference>
<dbReference type="Pfam" id="PF02843">
    <property type="entry name" value="GARS_C"/>
    <property type="match status" value="1"/>
</dbReference>
<evidence type="ECO:0000256" key="6">
    <source>
        <dbReference type="ARBA" id="ARBA00022723"/>
    </source>
</evidence>
<dbReference type="Gene3D" id="3.30.470.20">
    <property type="entry name" value="ATP-grasp fold, B domain"/>
    <property type="match status" value="1"/>
</dbReference>
<name>E4RKL5_HALHG</name>
<dbReference type="Proteomes" id="UP000007434">
    <property type="component" value="Chromosome"/>
</dbReference>
<dbReference type="PROSITE" id="PS50975">
    <property type="entry name" value="ATP_GRASP"/>
    <property type="match status" value="1"/>
</dbReference>
<dbReference type="InterPro" id="IPR011761">
    <property type="entry name" value="ATP-grasp"/>
</dbReference>
<keyword evidence="18" id="KW-1185">Reference proteome</keyword>
<evidence type="ECO:0000256" key="7">
    <source>
        <dbReference type="ARBA" id="ARBA00022741"/>
    </source>
</evidence>
<dbReference type="InterPro" id="IPR020562">
    <property type="entry name" value="PRibGlycinamide_synth_N"/>
</dbReference>
<dbReference type="Pfam" id="PF02844">
    <property type="entry name" value="GARS_N"/>
    <property type="match status" value="1"/>
</dbReference>
<protein>
    <recommendedName>
        <fullName evidence="4 14">Phosphoribosylamine--glycine ligase</fullName>
        <ecNumber evidence="4 14">6.3.4.13</ecNumber>
    </recommendedName>
    <alternativeName>
        <fullName evidence="14">GARS</fullName>
    </alternativeName>
    <alternativeName>
        <fullName evidence="12 14">Glycinamide ribonucleotide synthetase</fullName>
    </alternativeName>
    <alternativeName>
        <fullName evidence="13 14">Phosphoribosylglycinamide synthetase</fullName>
    </alternativeName>
</protein>
<dbReference type="SMART" id="SM01210">
    <property type="entry name" value="GARS_C"/>
    <property type="match status" value="1"/>
</dbReference>
<dbReference type="InterPro" id="IPR020561">
    <property type="entry name" value="PRibGlycinamid_synth_ATP-grasp"/>
</dbReference>
<comment type="catalytic activity">
    <reaction evidence="14">
        <text>5-phospho-beta-D-ribosylamine + glycine + ATP = N(1)-(5-phospho-beta-D-ribosyl)glycinamide + ADP + phosphate + H(+)</text>
        <dbReference type="Rhea" id="RHEA:17453"/>
        <dbReference type="ChEBI" id="CHEBI:15378"/>
        <dbReference type="ChEBI" id="CHEBI:30616"/>
        <dbReference type="ChEBI" id="CHEBI:43474"/>
        <dbReference type="ChEBI" id="CHEBI:57305"/>
        <dbReference type="ChEBI" id="CHEBI:58681"/>
        <dbReference type="ChEBI" id="CHEBI:143788"/>
        <dbReference type="ChEBI" id="CHEBI:456216"/>
        <dbReference type="EC" id="6.3.4.13"/>
    </reaction>
</comment>
<evidence type="ECO:0000256" key="5">
    <source>
        <dbReference type="ARBA" id="ARBA00022598"/>
    </source>
</evidence>
<dbReference type="HOGENOM" id="CLU_027420_3_1_9"/>
<evidence type="ECO:0000256" key="4">
    <source>
        <dbReference type="ARBA" id="ARBA00013255"/>
    </source>
</evidence>
<dbReference type="Pfam" id="PF01071">
    <property type="entry name" value="GARS_A"/>
    <property type="match status" value="1"/>
</dbReference>
<dbReference type="GO" id="GO:0046872">
    <property type="term" value="F:metal ion binding"/>
    <property type="evidence" value="ECO:0007669"/>
    <property type="project" value="UniProtKB-KW"/>
</dbReference>
<dbReference type="InterPro" id="IPR020560">
    <property type="entry name" value="PRibGlycinamide_synth_C-dom"/>
</dbReference>
<dbReference type="SUPFAM" id="SSF51246">
    <property type="entry name" value="Rudiment single hybrid motif"/>
    <property type="match status" value="1"/>
</dbReference>
<keyword evidence="6" id="KW-0479">Metal-binding</keyword>
<comment type="similarity">
    <text evidence="11 14">Belongs to the GARS family.</text>
</comment>
<dbReference type="eggNOG" id="COG0151">
    <property type="taxonomic scope" value="Bacteria"/>
</dbReference>
<sequence>MNILLIGSGGRENALAWKLAQSNKVDELYIAAGNPGTAKFGENLDFEENNHQGLLEFALKEKIDITIVGPEAPLAAGIVDLFKEHGIKVFGPTKDAAQLESSKVFAKNLMQKYNIPTAEYKSFSDPKDARKYIKEKGVPIVVKAEGLAAGKGVIVAQHLEEALNAVEKIMIDEKFGQAGEKIVVEEYLEGEEATILSFCDGESIVPMIPSQDHKPVYDGDEGPNTGGMGAYAPAPVVDKKMMSEIKKEIMEPTLKALQKEGIDFKGIIYFGLMIKNNKAKVLEYNVRFGDPEAQVVLPLLKTDLLEIIEAVLNNKLGDLKIEWSTKKALCVVMASGGYPVEYETGKKITGIEMFEERDDLIVFQAGTKAVNGELFTDGGRVLAVTALADGFTEVIEKAYKGVEKIQFEDFHIRHDIGYKALQRV</sequence>
<dbReference type="EC" id="6.3.4.13" evidence="4 14"/>
<dbReference type="FunFam" id="3.30.470.20:FF:000018">
    <property type="entry name" value="Trifunctional purine biosynthetic protein adenosine-3"/>
    <property type="match status" value="1"/>
</dbReference>
<dbReference type="InterPro" id="IPR016185">
    <property type="entry name" value="PreATP-grasp_dom_sf"/>
</dbReference>
<keyword evidence="8 14" id="KW-0658">Purine biosynthesis</keyword>
<dbReference type="PANTHER" id="PTHR43472">
    <property type="entry name" value="PHOSPHORIBOSYLAMINE--GLYCINE LIGASE"/>
    <property type="match status" value="1"/>
</dbReference>
<feature type="domain" description="ATP-grasp" evidence="16">
    <location>
        <begin position="107"/>
        <end position="313"/>
    </location>
</feature>
<evidence type="ECO:0000256" key="15">
    <source>
        <dbReference type="PROSITE-ProRule" id="PRU00409"/>
    </source>
</evidence>
<evidence type="ECO:0000256" key="10">
    <source>
        <dbReference type="ARBA" id="ARBA00023211"/>
    </source>
</evidence>
<proteinExistence type="inferred from homology"/>
<gene>
    <name evidence="14" type="primary">purD</name>
    <name evidence="17" type="ordered locus">Halsa_2254</name>
</gene>
<keyword evidence="5 14" id="KW-0436">Ligase</keyword>
<evidence type="ECO:0000256" key="13">
    <source>
        <dbReference type="ARBA" id="ARBA00042864"/>
    </source>
</evidence>
<dbReference type="FunFam" id="3.90.600.10:FF:000001">
    <property type="entry name" value="Trifunctional purine biosynthetic protein adenosine-3"/>
    <property type="match status" value="1"/>
</dbReference>
<dbReference type="InterPro" id="IPR013815">
    <property type="entry name" value="ATP_grasp_subdomain_1"/>
</dbReference>
<dbReference type="UniPathway" id="UPA00074">
    <property type="reaction ID" value="UER00125"/>
</dbReference>
<dbReference type="Gene3D" id="3.30.1490.20">
    <property type="entry name" value="ATP-grasp fold, A domain"/>
    <property type="match status" value="1"/>
</dbReference>
<dbReference type="SMART" id="SM01209">
    <property type="entry name" value="GARS_A"/>
    <property type="match status" value="1"/>
</dbReference>
<comment type="cofactor">
    <cofactor evidence="2">
        <name>Mg(2+)</name>
        <dbReference type="ChEBI" id="CHEBI:18420"/>
    </cofactor>
</comment>
<dbReference type="InterPro" id="IPR020559">
    <property type="entry name" value="PRibGlycinamide_synth_CS"/>
</dbReference>
<evidence type="ECO:0000256" key="14">
    <source>
        <dbReference type="HAMAP-Rule" id="MF_00138"/>
    </source>
</evidence>
<organism evidence="17 18">
    <name type="scientific">Halanaerobium hydrogeniformans</name>
    <name type="common">Halanaerobium sp. (strain sapolanicus)</name>
    <dbReference type="NCBI Taxonomy" id="656519"/>
    <lineage>
        <taxon>Bacteria</taxon>
        <taxon>Bacillati</taxon>
        <taxon>Bacillota</taxon>
        <taxon>Clostridia</taxon>
        <taxon>Halanaerobiales</taxon>
        <taxon>Halanaerobiaceae</taxon>
        <taxon>Halanaerobium</taxon>
    </lineage>
</organism>
<evidence type="ECO:0000313" key="17">
    <source>
        <dbReference type="EMBL" id="ADQ15662.1"/>
    </source>
</evidence>
<dbReference type="SUPFAM" id="SSF56059">
    <property type="entry name" value="Glutathione synthetase ATP-binding domain-like"/>
    <property type="match status" value="1"/>
</dbReference>
<reference evidence="17 18" key="2">
    <citation type="journal article" date="2011" name="J. Bacteriol.">
        <title>Complete Genome Sequence of the Haloalkaliphilic, Hydrogen Producing Halanaerobium hydrogenoformans.</title>
        <authorList>
            <person name="Brown S.D."/>
            <person name="Begemann M.B."/>
            <person name="Mormile M.R."/>
            <person name="Wall J.D."/>
            <person name="Han C.S."/>
            <person name="Goodwin L.A."/>
            <person name="Pitluck S."/>
            <person name="Land M.L."/>
            <person name="Hauser L.J."/>
            <person name="Elias D.A."/>
        </authorList>
    </citation>
    <scope>NUCLEOTIDE SEQUENCE [LARGE SCALE GENOMIC DNA]</scope>
    <source>
        <strain evidence="18">sapolanicus</strain>
    </source>
</reference>
<dbReference type="STRING" id="656519.Halsa_2254"/>
<dbReference type="AlphaFoldDB" id="E4RKL5"/>
<dbReference type="PANTHER" id="PTHR43472:SF1">
    <property type="entry name" value="PHOSPHORIBOSYLAMINE--GLYCINE LIGASE, CHLOROPLASTIC"/>
    <property type="match status" value="1"/>
</dbReference>
<evidence type="ECO:0000259" key="16">
    <source>
        <dbReference type="PROSITE" id="PS50975"/>
    </source>
</evidence>
<keyword evidence="10" id="KW-0464">Manganese</keyword>
<evidence type="ECO:0000256" key="1">
    <source>
        <dbReference type="ARBA" id="ARBA00001936"/>
    </source>
</evidence>
<dbReference type="PROSITE" id="PS00184">
    <property type="entry name" value="GARS"/>
    <property type="match status" value="1"/>
</dbReference>
<dbReference type="HAMAP" id="MF_00138">
    <property type="entry name" value="GARS"/>
    <property type="match status" value="1"/>
</dbReference>
<dbReference type="OrthoDB" id="9807240at2"/>
<reference evidence="17 18" key="1">
    <citation type="submission" date="2010-11" db="EMBL/GenBank/DDBJ databases">
        <title>Complete sequence of Halanaerobium sp. sapolanicus.</title>
        <authorList>
            <consortium name="US DOE Joint Genome Institute"/>
            <person name="Lucas S."/>
            <person name="Copeland A."/>
            <person name="Lapidus A."/>
            <person name="Cheng J.-F."/>
            <person name="Bruce D."/>
            <person name="Goodwin L."/>
            <person name="Pitluck S."/>
            <person name="Davenport K."/>
            <person name="Detter J.C."/>
            <person name="Han C."/>
            <person name="Tapia R."/>
            <person name="Land M."/>
            <person name="Hauser L."/>
            <person name="Jeffries C."/>
            <person name="Kyrpides N."/>
            <person name="Ivanova N."/>
            <person name="Mikhailova N."/>
            <person name="Begemann M.B."/>
            <person name="Mormile M.R."/>
            <person name="Wall J.D."/>
            <person name="Elias D.A."/>
            <person name="Woyke T."/>
        </authorList>
    </citation>
    <scope>NUCLEOTIDE SEQUENCE [LARGE SCALE GENOMIC DNA]</scope>
    <source>
        <strain evidence="18">sapolanicus</strain>
    </source>
</reference>
<dbReference type="Gene3D" id="3.90.600.10">
    <property type="entry name" value="Phosphoribosylglycinamide synthetase, C-terminal domain"/>
    <property type="match status" value="1"/>
</dbReference>
<dbReference type="Gene3D" id="3.40.50.20">
    <property type="match status" value="1"/>
</dbReference>
<keyword evidence="9 15" id="KW-0067">ATP-binding</keyword>
<dbReference type="InterPro" id="IPR011054">
    <property type="entry name" value="Rudment_hybrid_motif"/>
</dbReference>
<evidence type="ECO:0000256" key="3">
    <source>
        <dbReference type="ARBA" id="ARBA00005174"/>
    </source>
</evidence>
<dbReference type="FunFam" id="3.30.1490.20:FF:000006">
    <property type="entry name" value="phosphoribosylamine--glycine ligase, chloroplastic-like"/>
    <property type="match status" value="1"/>
</dbReference>
<dbReference type="GO" id="GO:0004637">
    <property type="term" value="F:phosphoribosylamine-glycine ligase activity"/>
    <property type="evidence" value="ECO:0007669"/>
    <property type="project" value="UniProtKB-UniRule"/>
</dbReference>
<evidence type="ECO:0000256" key="8">
    <source>
        <dbReference type="ARBA" id="ARBA00022755"/>
    </source>
</evidence>
<evidence type="ECO:0000256" key="9">
    <source>
        <dbReference type="ARBA" id="ARBA00022840"/>
    </source>
</evidence>
<dbReference type="FunFam" id="3.40.50.20:FF:000006">
    <property type="entry name" value="Phosphoribosylamine--glycine ligase, chloroplastic"/>
    <property type="match status" value="1"/>
</dbReference>
<dbReference type="RefSeq" id="WP_013406727.1">
    <property type="nucleotide sequence ID" value="NC_014654.1"/>
</dbReference>
<dbReference type="EMBL" id="CP002304">
    <property type="protein sequence ID" value="ADQ15662.1"/>
    <property type="molecule type" value="Genomic_DNA"/>
</dbReference>
<comment type="pathway">
    <text evidence="3 14">Purine metabolism; IMP biosynthesis via de novo pathway; N(1)-(5-phospho-D-ribosyl)glycinamide from 5-phospho-alpha-D-ribose 1-diphosphate: step 2/2.</text>
</comment>
<evidence type="ECO:0000256" key="2">
    <source>
        <dbReference type="ARBA" id="ARBA00001946"/>
    </source>
</evidence>
<accession>E4RKL5</accession>
<evidence type="ECO:0000313" key="18">
    <source>
        <dbReference type="Proteomes" id="UP000007434"/>
    </source>
</evidence>
<dbReference type="KEGG" id="has:Halsa_2254"/>
<dbReference type="NCBIfam" id="TIGR00877">
    <property type="entry name" value="purD"/>
    <property type="match status" value="1"/>
</dbReference>
<dbReference type="GO" id="GO:0006189">
    <property type="term" value="P:'de novo' IMP biosynthetic process"/>
    <property type="evidence" value="ECO:0007669"/>
    <property type="project" value="UniProtKB-UniRule"/>
</dbReference>
<dbReference type="GO" id="GO:0009113">
    <property type="term" value="P:purine nucleobase biosynthetic process"/>
    <property type="evidence" value="ECO:0007669"/>
    <property type="project" value="InterPro"/>
</dbReference>
<dbReference type="SUPFAM" id="SSF52440">
    <property type="entry name" value="PreATP-grasp domain"/>
    <property type="match status" value="1"/>
</dbReference>
<evidence type="ECO:0000256" key="11">
    <source>
        <dbReference type="ARBA" id="ARBA00038345"/>
    </source>
</evidence>
<comment type="cofactor">
    <cofactor evidence="1">
        <name>Mn(2+)</name>
        <dbReference type="ChEBI" id="CHEBI:29035"/>
    </cofactor>
</comment>
<evidence type="ECO:0000256" key="12">
    <source>
        <dbReference type="ARBA" id="ARBA00042242"/>
    </source>
</evidence>
<keyword evidence="7 15" id="KW-0547">Nucleotide-binding</keyword>
<dbReference type="GO" id="GO:0005524">
    <property type="term" value="F:ATP binding"/>
    <property type="evidence" value="ECO:0007669"/>
    <property type="project" value="UniProtKB-UniRule"/>
</dbReference>
<dbReference type="InterPro" id="IPR000115">
    <property type="entry name" value="PRibGlycinamide_synth"/>
</dbReference>